<dbReference type="NCBIfam" id="TIGR00756">
    <property type="entry name" value="PPR"/>
    <property type="match status" value="3"/>
</dbReference>
<dbReference type="InterPro" id="IPR046960">
    <property type="entry name" value="PPR_At4g14850-like_plant"/>
</dbReference>
<keyword evidence="4" id="KW-1185">Reference proteome</keyword>
<dbReference type="GO" id="GO:0009451">
    <property type="term" value="P:RNA modification"/>
    <property type="evidence" value="ECO:0007669"/>
    <property type="project" value="InterPro"/>
</dbReference>
<reference evidence="3" key="1">
    <citation type="submission" date="2023-05" db="EMBL/GenBank/DDBJ databases">
        <title>Nepenthes gracilis genome sequencing.</title>
        <authorList>
            <person name="Fukushima K."/>
        </authorList>
    </citation>
    <scope>NUCLEOTIDE SEQUENCE</scope>
    <source>
        <strain evidence="3">SING2019-196</strain>
    </source>
</reference>
<organism evidence="3 4">
    <name type="scientific">Nepenthes gracilis</name>
    <name type="common">Slender pitcher plant</name>
    <dbReference type="NCBI Taxonomy" id="150966"/>
    <lineage>
        <taxon>Eukaryota</taxon>
        <taxon>Viridiplantae</taxon>
        <taxon>Streptophyta</taxon>
        <taxon>Embryophyta</taxon>
        <taxon>Tracheophyta</taxon>
        <taxon>Spermatophyta</taxon>
        <taxon>Magnoliopsida</taxon>
        <taxon>eudicotyledons</taxon>
        <taxon>Gunneridae</taxon>
        <taxon>Pentapetalae</taxon>
        <taxon>Caryophyllales</taxon>
        <taxon>Nepenthaceae</taxon>
        <taxon>Nepenthes</taxon>
    </lineage>
</organism>
<dbReference type="PANTHER" id="PTHR47926:SF387">
    <property type="entry name" value="PENTATRICOPEPTIDE REPEAT-CONTAINING PROTEIN"/>
    <property type="match status" value="1"/>
</dbReference>
<feature type="repeat" description="PPR" evidence="2">
    <location>
        <begin position="223"/>
        <end position="257"/>
    </location>
</feature>
<evidence type="ECO:0000313" key="4">
    <source>
        <dbReference type="Proteomes" id="UP001279734"/>
    </source>
</evidence>
<dbReference type="PANTHER" id="PTHR47926">
    <property type="entry name" value="PENTATRICOPEPTIDE REPEAT-CONTAINING PROTEIN"/>
    <property type="match status" value="1"/>
</dbReference>
<dbReference type="Pfam" id="PF01535">
    <property type="entry name" value="PPR"/>
    <property type="match status" value="8"/>
</dbReference>
<comment type="caution">
    <text evidence="3">The sequence shown here is derived from an EMBL/GenBank/DDBJ whole genome shotgun (WGS) entry which is preliminary data.</text>
</comment>
<evidence type="ECO:0000313" key="3">
    <source>
        <dbReference type="EMBL" id="GMH16247.1"/>
    </source>
</evidence>
<sequence length="674" mass="75755">MQLKSLKDGLFFHVKSIKSGIQPTIFSSNQLIHLYAKNGFLHEADKLFDEMPYRNVFTWNTIIAAHVKNHNLTRVEVLFNSSPRKDLVTYNSMLSGYVNIDGYEVNALRLFVEMQYSRPVIGIDEFTITTMLNLVAKLAVPSLGMQLHSYMVKSGSVSSGFSVSSLIDMYSKCGFFQETCQLFGEGHGELDLASKNAMVAACCREGEVELGLNVFWLEPELNDTVSWNTMISGFERNGFFKDSLKLFVYMVEKRVRINEHTFSSVLSACSGMRSVKLGKEVHARVLKEGFNTNPYITSGIVDVYCKCGYMEYAELANAVFGSENTFSVTSLILGYSYTGNMAKARWLFDSLAEKNSVVWTALFSGYMKSRQCEEVFMLLKELVVKETYVLDALILISVLGACAIRSSLDPGKEIHSYILRTGIEMDKKLMSSIIDMYSKCGNITYAERIFKEVMKRDKVLYNVMIAGYAHHGHEDEAINAFNEMLGRDVRPDAATFVALMSACRHVGSVELGEKFLHSMTIDHDLTPETDHYACMVDLYGRANQLEKAVLLMRNIPIEPDPVIWGAFLNACKINGNMGLAREAEDNLLRIEGDTGARYIQLANVYAAEGNWNEMRRVMEKMKRKNVKKLAGCSWVYTENGVSVFTSGDTSHARSESIYSTLACLTTEIDHIALE</sequence>
<dbReference type="FunFam" id="1.25.40.10:FF:000090">
    <property type="entry name" value="Pentatricopeptide repeat-containing protein, chloroplastic"/>
    <property type="match status" value="1"/>
</dbReference>
<dbReference type="Pfam" id="PF13041">
    <property type="entry name" value="PPR_2"/>
    <property type="match status" value="2"/>
</dbReference>
<feature type="repeat" description="PPR" evidence="2">
    <location>
        <begin position="86"/>
        <end position="121"/>
    </location>
</feature>
<evidence type="ECO:0000256" key="2">
    <source>
        <dbReference type="PROSITE-ProRule" id="PRU00708"/>
    </source>
</evidence>
<dbReference type="PROSITE" id="PS51375">
    <property type="entry name" value="PPR"/>
    <property type="match status" value="4"/>
</dbReference>
<proteinExistence type="predicted"/>
<dbReference type="EMBL" id="BSYO01000016">
    <property type="protein sequence ID" value="GMH16247.1"/>
    <property type="molecule type" value="Genomic_DNA"/>
</dbReference>
<evidence type="ECO:0000256" key="1">
    <source>
        <dbReference type="ARBA" id="ARBA00022737"/>
    </source>
</evidence>
<dbReference type="GO" id="GO:0003723">
    <property type="term" value="F:RNA binding"/>
    <property type="evidence" value="ECO:0007669"/>
    <property type="project" value="InterPro"/>
</dbReference>
<dbReference type="Pfam" id="PF20431">
    <property type="entry name" value="E_motif"/>
    <property type="match status" value="1"/>
</dbReference>
<dbReference type="AlphaFoldDB" id="A0AAD3STG9"/>
<dbReference type="InterPro" id="IPR011990">
    <property type="entry name" value="TPR-like_helical_dom_sf"/>
</dbReference>
<accession>A0AAD3STG9</accession>
<dbReference type="Gene3D" id="1.25.40.10">
    <property type="entry name" value="Tetratricopeptide repeat domain"/>
    <property type="match status" value="4"/>
</dbReference>
<dbReference type="SUPFAM" id="SSF48452">
    <property type="entry name" value="TPR-like"/>
    <property type="match status" value="1"/>
</dbReference>
<dbReference type="Proteomes" id="UP001279734">
    <property type="component" value="Unassembled WGS sequence"/>
</dbReference>
<feature type="repeat" description="PPR" evidence="2">
    <location>
        <begin position="457"/>
        <end position="491"/>
    </location>
</feature>
<name>A0AAD3STG9_NEPGR</name>
<dbReference type="FunFam" id="1.25.40.10:FF:000442">
    <property type="entry name" value="Pentatricopeptide repeat-containing protein At3g49710"/>
    <property type="match status" value="1"/>
</dbReference>
<dbReference type="InterPro" id="IPR002885">
    <property type="entry name" value="PPR_rpt"/>
</dbReference>
<keyword evidence="1" id="KW-0677">Repeat</keyword>
<feature type="repeat" description="PPR" evidence="2">
    <location>
        <begin position="24"/>
        <end position="58"/>
    </location>
</feature>
<protein>
    <recommendedName>
        <fullName evidence="5">Pentatricopeptide repeat-containing protein</fullName>
    </recommendedName>
</protein>
<evidence type="ECO:0008006" key="5">
    <source>
        <dbReference type="Google" id="ProtNLM"/>
    </source>
</evidence>
<dbReference type="InterPro" id="IPR046848">
    <property type="entry name" value="E_motif"/>
</dbReference>
<gene>
    <name evidence="3" type="ORF">Nepgr_018088</name>
</gene>